<dbReference type="AlphaFoldDB" id="A0A3Q7G0W5"/>
<feature type="domain" description="Reverse transcriptase Ty1/copia-type" evidence="1">
    <location>
        <begin position="4"/>
        <end position="59"/>
    </location>
</feature>
<dbReference type="InParanoid" id="A0A3Q7G0W5"/>
<evidence type="ECO:0000313" key="3">
    <source>
        <dbReference type="Proteomes" id="UP000004994"/>
    </source>
</evidence>
<reference evidence="2" key="2">
    <citation type="submission" date="2019-01" db="UniProtKB">
        <authorList>
            <consortium name="EnsemblPlants"/>
        </authorList>
    </citation>
    <scope>IDENTIFICATION</scope>
    <source>
        <strain evidence="2">cv. Heinz 1706</strain>
    </source>
</reference>
<dbReference type="PANTHER" id="PTHR11439:SF469">
    <property type="entry name" value="REVERSE TRANSCRIPTASE TY1_COPIA-TYPE DOMAIN-CONTAINING PROTEIN"/>
    <property type="match status" value="1"/>
</dbReference>
<dbReference type="OMA" id="YMHEPRE"/>
<dbReference type="InterPro" id="IPR013103">
    <property type="entry name" value="RVT_2"/>
</dbReference>
<sequence length="231" mass="26562">KECIQKAGIDYTKTFSSIIKLTIVRTLLGIAVKKEWSIFQLDVNNGFLHDELREEVYIKFKIKDLGKLHYILGMEMLYKEDELIISQRKFFLDMLKTYGVANLRNCTSPLDPTIKLHAKEGTPLQLIGKLNFLTNTKINISYSVQHLIQYMHEPREPHLQAVFHLLRYLKTNPTLGIFMFNDQSYNVKAYCDSIGLHALTPGDQALRKVVGELVWLSVLLEELTVPPPTPT</sequence>
<evidence type="ECO:0000313" key="2">
    <source>
        <dbReference type="EnsemblPlants" id="Solyc04g049865.1.1"/>
    </source>
</evidence>
<dbReference type="PANTHER" id="PTHR11439">
    <property type="entry name" value="GAG-POL-RELATED RETROTRANSPOSON"/>
    <property type="match status" value="1"/>
</dbReference>
<dbReference type="STRING" id="4081.A0A3Q7G0W5"/>
<reference evidence="2" key="1">
    <citation type="journal article" date="2012" name="Nature">
        <title>The tomato genome sequence provides insights into fleshy fruit evolution.</title>
        <authorList>
            <consortium name="Tomato Genome Consortium"/>
        </authorList>
    </citation>
    <scope>NUCLEOTIDE SEQUENCE [LARGE SCALE GENOMIC DNA]</scope>
    <source>
        <strain evidence="2">cv. Heinz 1706</strain>
    </source>
</reference>
<protein>
    <recommendedName>
        <fullName evidence="1">Reverse transcriptase Ty1/copia-type domain-containing protein</fullName>
    </recommendedName>
</protein>
<name>A0A3Q7G0W5_SOLLC</name>
<organism evidence="2">
    <name type="scientific">Solanum lycopersicum</name>
    <name type="common">Tomato</name>
    <name type="synonym">Lycopersicon esculentum</name>
    <dbReference type="NCBI Taxonomy" id="4081"/>
    <lineage>
        <taxon>Eukaryota</taxon>
        <taxon>Viridiplantae</taxon>
        <taxon>Streptophyta</taxon>
        <taxon>Embryophyta</taxon>
        <taxon>Tracheophyta</taxon>
        <taxon>Spermatophyta</taxon>
        <taxon>Magnoliopsida</taxon>
        <taxon>eudicotyledons</taxon>
        <taxon>Gunneridae</taxon>
        <taxon>Pentapetalae</taxon>
        <taxon>asterids</taxon>
        <taxon>lamiids</taxon>
        <taxon>Solanales</taxon>
        <taxon>Solanaceae</taxon>
        <taxon>Solanoideae</taxon>
        <taxon>Solaneae</taxon>
        <taxon>Solanum</taxon>
        <taxon>Solanum subgen. Lycopersicon</taxon>
    </lineage>
</organism>
<keyword evidence="3" id="KW-1185">Reference proteome</keyword>
<accession>A0A3Q7G0W5</accession>
<dbReference type="EnsemblPlants" id="Solyc04g049865.1.1">
    <property type="protein sequence ID" value="Solyc04g049865.1.1"/>
    <property type="gene ID" value="Solyc04g049865.1"/>
</dbReference>
<evidence type="ECO:0000259" key="1">
    <source>
        <dbReference type="Pfam" id="PF07727"/>
    </source>
</evidence>
<dbReference type="Pfam" id="PF07727">
    <property type="entry name" value="RVT_2"/>
    <property type="match status" value="1"/>
</dbReference>
<dbReference type="Proteomes" id="UP000004994">
    <property type="component" value="Chromosome 4"/>
</dbReference>
<proteinExistence type="predicted"/>
<dbReference type="Gramene" id="Solyc04g049865.1.1">
    <property type="protein sequence ID" value="Solyc04g049865.1.1"/>
    <property type="gene ID" value="Solyc04g049865.1"/>
</dbReference>